<dbReference type="GO" id="GO:0006508">
    <property type="term" value="P:proteolysis"/>
    <property type="evidence" value="ECO:0007669"/>
    <property type="project" value="InterPro"/>
</dbReference>
<reference evidence="4 5" key="1">
    <citation type="submission" date="2020-04" db="EMBL/GenBank/DDBJ databases">
        <title>Azohydromonas sp. isolated from soil.</title>
        <authorList>
            <person name="Dahal R.H."/>
        </authorList>
    </citation>
    <scope>NUCLEOTIDE SEQUENCE [LARGE SCALE GENOMIC DNA]</scope>
    <source>
        <strain evidence="4 5">G-1-1-14</strain>
    </source>
</reference>
<comment type="caution">
    <text evidence="4">The sequence shown here is derived from an EMBL/GenBank/DDBJ whole genome shotgun (WGS) entry which is preliminary data.</text>
</comment>
<feature type="domain" description="Caspase family p20" evidence="3">
    <location>
        <begin position="30"/>
        <end position="159"/>
    </location>
</feature>
<feature type="chain" id="PRO_5032616641" evidence="2">
    <location>
        <begin position="22"/>
        <end position="275"/>
    </location>
</feature>
<keyword evidence="5" id="KW-1185">Reference proteome</keyword>
<dbReference type="Proteomes" id="UP000574067">
    <property type="component" value="Unassembled WGS sequence"/>
</dbReference>
<dbReference type="PANTHER" id="PTHR22576">
    <property type="entry name" value="MUCOSA ASSOCIATED LYMPHOID TISSUE LYMPHOMA TRANSLOCATION PROTEIN 1/PARACASPASE"/>
    <property type="match status" value="1"/>
</dbReference>
<evidence type="ECO:0000259" key="3">
    <source>
        <dbReference type="PROSITE" id="PS50208"/>
    </source>
</evidence>
<dbReference type="PANTHER" id="PTHR22576:SF37">
    <property type="entry name" value="MUCOSA-ASSOCIATED LYMPHOID TISSUE LYMPHOMA TRANSLOCATION PROTEIN 1"/>
    <property type="match status" value="1"/>
</dbReference>
<evidence type="ECO:0000313" key="4">
    <source>
        <dbReference type="EMBL" id="NML13616.1"/>
    </source>
</evidence>
<keyword evidence="2" id="KW-0732">Signal</keyword>
<dbReference type="EMBL" id="JABBFW010000001">
    <property type="protein sequence ID" value="NML13616.1"/>
    <property type="molecule type" value="Genomic_DNA"/>
</dbReference>
<dbReference type="GO" id="GO:0004197">
    <property type="term" value="F:cysteine-type endopeptidase activity"/>
    <property type="evidence" value="ECO:0007669"/>
    <property type="project" value="InterPro"/>
</dbReference>
<organism evidence="4 5">
    <name type="scientific">Azohydromonas caseinilytica</name>
    <dbReference type="NCBI Taxonomy" id="2728836"/>
    <lineage>
        <taxon>Bacteria</taxon>
        <taxon>Pseudomonadati</taxon>
        <taxon>Pseudomonadota</taxon>
        <taxon>Betaproteobacteria</taxon>
        <taxon>Burkholderiales</taxon>
        <taxon>Sphaerotilaceae</taxon>
        <taxon>Azohydromonas</taxon>
    </lineage>
</organism>
<dbReference type="SUPFAM" id="SSF52129">
    <property type="entry name" value="Caspase-like"/>
    <property type="match status" value="1"/>
</dbReference>
<dbReference type="InterPro" id="IPR001309">
    <property type="entry name" value="Pept_C14_p20"/>
</dbReference>
<proteinExistence type="inferred from homology"/>
<accession>A0A848F4R9</accession>
<dbReference type="InterPro" id="IPR052039">
    <property type="entry name" value="Caspase-related_regulators"/>
</dbReference>
<feature type="signal peptide" evidence="2">
    <location>
        <begin position="1"/>
        <end position="21"/>
    </location>
</feature>
<dbReference type="InterPro" id="IPR015917">
    <property type="entry name" value="Pept_C14A"/>
</dbReference>
<dbReference type="Pfam" id="PF00656">
    <property type="entry name" value="Peptidase_C14"/>
    <property type="match status" value="1"/>
</dbReference>
<evidence type="ECO:0000256" key="2">
    <source>
        <dbReference type="SAM" id="SignalP"/>
    </source>
</evidence>
<gene>
    <name evidence="4" type="ORF">HHL10_01295</name>
</gene>
<dbReference type="AlphaFoldDB" id="A0A848F4R9"/>
<sequence>MQPLRRALCAAALLAAAGVRAAAPSTAPAQRRVALVIGNSAYRVGPLKNPVADAGAMATALRGLGFEVTLAQDTSLRDLIEAFRRFSLDTRGAAVRLLFYAGHGVQVKGRNYLLPVDTEIRAEDEVPAKSADLNELLDRLGTLQQGINIVILDACRNNPFSGAEILGPDGRRLKFRGATPAGLAPVEAPLGSMVAFSTAPGGVALDNPREPNSLYTKHLLSALQAPGLPIELLFKQVRLSVARETGRVQVPWESSSLTGDFCFKPGPGGGCTVVR</sequence>
<dbReference type="RefSeq" id="WP_169158530.1">
    <property type="nucleotide sequence ID" value="NZ_JABBFW010000001.1"/>
</dbReference>
<dbReference type="PROSITE" id="PS50208">
    <property type="entry name" value="CASPASE_P20"/>
    <property type="match status" value="1"/>
</dbReference>
<evidence type="ECO:0000313" key="5">
    <source>
        <dbReference type="Proteomes" id="UP000574067"/>
    </source>
</evidence>
<evidence type="ECO:0000256" key="1">
    <source>
        <dbReference type="ARBA" id="ARBA00010134"/>
    </source>
</evidence>
<dbReference type="InterPro" id="IPR011600">
    <property type="entry name" value="Pept_C14_caspase"/>
</dbReference>
<comment type="similarity">
    <text evidence="1">Belongs to the peptidase C14A family.</text>
</comment>
<protein>
    <submittedName>
        <fullName evidence="4">Caspase family protein</fullName>
    </submittedName>
</protein>
<dbReference type="InterPro" id="IPR029030">
    <property type="entry name" value="Caspase-like_dom_sf"/>
</dbReference>
<dbReference type="Gene3D" id="3.40.50.1460">
    <property type="match status" value="1"/>
</dbReference>
<dbReference type="SMART" id="SM00115">
    <property type="entry name" value="CASc"/>
    <property type="match status" value="1"/>
</dbReference>
<name>A0A848F4R9_9BURK</name>